<dbReference type="eggNOG" id="KOG2601">
    <property type="taxonomic scope" value="Eukaryota"/>
</dbReference>
<evidence type="ECO:0000256" key="8">
    <source>
        <dbReference type="SAM" id="MobiDB-lite"/>
    </source>
</evidence>
<dbReference type="Pfam" id="PF06963">
    <property type="entry name" value="FPN1"/>
    <property type="match status" value="1"/>
</dbReference>
<feature type="transmembrane region" description="Helical" evidence="7">
    <location>
        <begin position="99"/>
        <end position="120"/>
    </location>
</feature>
<feature type="transmembrane region" description="Helical" evidence="7">
    <location>
        <begin position="387"/>
        <end position="410"/>
    </location>
</feature>
<protein>
    <recommendedName>
        <fullName evidence="7">Solute carrier family 40 member</fullName>
    </recommendedName>
</protein>
<comment type="similarity">
    <text evidence="2 7">Belongs to the ferroportin (FP) (TC 2.A.100) family. SLC40A subfamily.</text>
</comment>
<dbReference type="EMBL" id="DS985279">
    <property type="protein sequence ID" value="EDV19239.1"/>
    <property type="molecule type" value="Genomic_DNA"/>
</dbReference>
<dbReference type="OrthoDB" id="648861at2759"/>
<keyword evidence="3 7" id="KW-0813">Transport</keyword>
<reference evidence="9 10" key="1">
    <citation type="journal article" date="2008" name="Nature">
        <title>The Trichoplax genome and the nature of placozoans.</title>
        <authorList>
            <person name="Srivastava M."/>
            <person name="Begovic E."/>
            <person name="Chapman J."/>
            <person name="Putnam N.H."/>
            <person name="Hellsten U."/>
            <person name="Kawashima T."/>
            <person name="Kuo A."/>
            <person name="Mitros T."/>
            <person name="Salamov A."/>
            <person name="Carpenter M.L."/>
            <person name="Signorovitch A.Y."/>
            <person name="Moreno M.A."/>
            <person name="Kamm K."/>
            <person name="Grimwood J."/>
            <person name="Schmutz J."/>
            <person name="Shapiro H."/>
            <person name="Grigoriev I.V."/>
            <person name="Buss L.W."/>
            <person name="Schierwater B."/>
            <person name="Dellaporta S.L."/>
            <person name="Rokhsar D.S."/>
        </authorList>
    </citation>
    <scope>NUCLEOTIDE SEQUENCE [LARGE SCALE GENOMIC DNA]</scope>
    <source>
        <strain evidence="9 10">Grell-BS-1999</strain>
    </source>
</reference>
<dbReference type="GO" id="GO:0016020">
    <property type="term" value="C:membrane"/>
    <property type="evidence" value="ECO:0007669"/>
    <property type="project" value="UniProtKB-SubCell"/>
</dbReference>
<feature type="transmembrane region" description="Helical" evidence="7">
    <location>
        <begin position="38"/>
        <end position="59"/>
    </location>
</feature>
<evidence type="ECO:0000256" key="5">
    <source>
        <dbReference type="ARBA" id="ARBA00022989"/>
    </source>
</evidence>
<dbReference type="SUPFAM" id="SSF103473">
    <property type="entry name" value="MFS general substrate transporter"/>
    <property type="match status" value="1"/>
</dbReference>
<comment type="function">
    <text evidence="7">May be involved in iron transport and iron homeostasis.</text>
</comment>
<dbReference type="HOGENOM" id="CLU_020370_1_1_1"/>
<feature type="transmembrane region" description="Helical" evidence="7">
    <location>
        <begin position="341"/>
        <end position="361"/>
    </location>
</feature>
<dbReference type="STRING" id="10228.B3SDI5"/>
<dbReference type="PhylomeDB" id="B3SDI5"/>
<dbReference type="KEGG" id="tad:TRIADDRAFT_1773"/>
<dbReference type="PANTHER" id="PTHR11660:SF57">
    <property type="entry name" value="SOLUTE CARRIER FAMILY 40 MEMBER"/>
    <property type="match status" value="1"/>
</dbReference>
<comment type="subcellular location">
    <subcellularLocation>
        <location evidence="1 7">Membrane</location>
        <topology evidence="1 7">Multi-pass membrane protein</topology>
    </subcellularLocation>
</comment>
<keyword evidence="5 7" id="KW-1133">Transmembrane helix</keyword>
<dbReference type="InParanoid" id="B3SDI5"/>
<evidence type="ECO:0000256" key="2">
    <source>
        <dbReference type="ARBA" id="ARBA00006279"/>
    </source>
</evidence>
<sequence>LTSPTTLICIGHFLSSWGDRMWVFVVGLFLVRLNITSLLLTAIYGLTLAITAIVFAPVFGDWVDSSDRLRVVKITLASQNFLVIASAGVYLVLLEVKVSATVTVVLQVVLITTGTLANLASITHKIAITRDWIVVISVGSKSALADLNAKMRRIDLVCAIVAPIAVGQLIDFSSMLVGAIFIGAWNVISFIIEYYVFIKIYLKVPRLAIKLKSTDAEQCNTADGTESEQQGTKIEEENGQPEEVEKVKSAGCTLERIVSSFVSLKRGWYTFMQQDVTRAGVSLAILYLTVLGFNVVTTGYIYARGISEGFVSLARAAGAIFGVLGTYIFQVLRNRMGLVKTGLISLLLQISALMFCVASVFTPGSSLYQPTIIGKKKVTDAIPIGKILTVVIIFSRYAIYMLICHLFYFYSVNCDSLVPSISIILFMIGIVCSRTGLWMYDLSTTQLFQEHVSEAERGIVGGVQDALNNILDLIQFVLVLILPQIDTFWILILVSVTFIILSLLVYITFAFK</sequence>
<organism evidence="9 10">
    <name type="scientific">Trichoplax adhaerens</name>
    <name type="common">Trichoplax reptans</name>
    <dbReference type="NCBI Taxonomy" id="10228"/>
    <lineage>
        <taxon>Eukaryota</taxon>
        <taxon>Metazoa</taxon>
        <taxon>Placozoa</taxon>
        <taxon>Uniplacotomia</taxon>
        <taxon>Trichoplacea</taxon>
        <taxon>Trichoplacidae</taxon>
        <taxon>Trichoplax</taxon>
    </lineage>
</organism>
<dbReference type="AlphaFoldDB" id="B3SDI5"/>
<dbReference type="CTD" id="6759518"/>
<keyword evidence="7" id="KW-0406">Ion transport</keyword>
<gene>
    <name evidence="9" type="ORF">TRIADDRAFT_1773</name>
</gene>
<dbReference type="InterPro" id="IPR009716">
    <property type="entry name" value="Ferroportin-1"/>
</dbReference>
<name>B3SDI5_TRIAD</name>
<dbReference type="OMA" id="VAMGHVM"/>
<evidence type="ECO:0000256" key="1">
    <source>
        <dbReference type="ARBA" id="ARBA00004141"/>
    </source>
</evidence>
<dbReference type="FunCoup" id="B3SDI5">
    <property type="interactions" value="99"/>
</dbReference>
<feature type="transmembrane region" description="Helical" evidence="7">
    <location>
        <begin position="309"/>
        <end position="329"/>
    </location>
</feature>
<feature type="transmembrane region" description="Helical" evidence="7">
    <location>
        <begin position="417"/>
        <end position="440"/>
    </location>
</feature>
<feature type="non-terminal residue" evidence="9">
    <location>
        <position position="512"/>
    </location>
</feature>
<dbReference type="InterPro" id="IPR036259">
    <property type="entry name" value="MFS_trans_sf"/>
</dbReference>
<evidence type="ECO:0000256" key="4">
    <source>
        <dbReference type="ARBA" id="ARBA00022692"/>
    </source>
</evidence>
<evidence type="ECO:0000256" key="7">
    <source>
        <dbReference type="RuleBase" id="RU365065"/>
    </source>
</evidence>
<evidence type="ECO:0000256" key="3">
    <source>
        <dbReference type="ARBA" id="ARBA00022448"/>
    </source>
</evidence>
<evidence type="ECO:0000313" key="10">
    <source>
        <dbReference type="Proteomes" id="UP000009022"/>
    </source>
</evidence>
<feature type="compositionally biased region" description="Polar residues" evidence="8">
    <location>
        <begin position="220"/>
        <end position="232"/>
    </location>
</feature>
<dbReference type="RefSeq" id="XP_002118305.1">
    <property type="nucleotide sequence ID" value="XM_002118269.1"/>
</dbReference>
<dbReference type="GeneID" id="6759518"/>
<feature type="non-terminal residue" evidence="9">
    <location>
        <position position="1"/>
    </location>
</feature>
<dbReference type="PANTHER" id="PTHR11660">
    <property type="entry name" value="SOLUTE CARRIER FAMILY 40 MEMBER"/>
    <property type="match status" value="1"/>
</dbReference>
<proteinExistence type="inferred from homology"/>
<feature type="transmembrane region" description="Helical" evidence="7">
    <location>
        <begin position="176"/>
        <end position="197"/>
    </location>
</feature>
<feature type="transmembrane region" description="Helical" evidence="7">
    <location>
        <begin position="281"/>
        <end position="303"/>
    </location>
</feature>
<keyword evidence="10" id="KW-1185">Reference proteome</keyword>
<keyword evidence="4 7" id="KW-0812">Transmembrane</keyword>
<dbReference type="Gene3D" id="1.20.1250.20">
    <property type="entry name" value="MFS general substrate transporter like domains"/>
    <property type="match status" value="1"/>
</dbReference>
<feature type="transmembrane region" description="Helical" evidence="7">
    <location>
        <begin position="71"/>
        <end position="93"/>
    </location>
</feature>
<dbReference type="Proteomes" id="UP000009022">
    <property type="component" value="Unassembled WGS sequence"/>
</dbReference>
<accession>B3SDI5</accession>
<feature type="transmembrane region" description="Helical" evidence="7">
    <location>
        <begin position="488"/>
        <end position="511"/>
    </location>
</feature>
<keyword evidence="6 7" id="KW-0472">Membrane</keyword>
<dbReference type="GO" id="GO:0005381">
    <property type="term" value="F:iron ion transmembrane transporter activity"/>
    <property type="evidence" value="ECO:0007669"/>
    <property type="project" value="UniProtKB-UniRule"/>
</dbReference>
<feature type="region of interest" description="Disordered" evidence="8">
    <location>
        <begin position="220"/>
        <end position="240"/>
    </location>
</feature>
<evidence type="ECO:0000256" key="6">
    <source>
        <dbReference type="ARBA" id="ARBA00023136"/>
    </source>
</evidence>
<dbReference type="CDD" id="cd17480">
    <property type="entry name" value="MFS_SLC40A1_like"/>
    <property type="match status" value="1"/>
</dbReference>
<evidence type="ECO:0000313" key="9">
    <source>
        <dbReference type="EMBL" id="EDV19239.1"/>
    </source>
</evidence>